<reference evidence="7 8" key="1">
    <citation type="journal article" date="2024" name="BMC Genomics">
        <title>De novo assembly and annotation of Popillia japonica's genome with initial clues to its potential as an invasive pest.</title>
        <authorList>
            <person name="Cucini C."/>
            <person name="Boschi S."/>
            <person name="Funari R."/>
            <person name="Cardaioli E."/>
            <person name="Iannotti N."/>
            <person name="Marturano G."/>
            <person name="Paoli F."/>
            <person name="Bruttini M."/>
            <person name="Carapelli A."/>
            <person name="Frati F."/>
            <person name="Nardi F."/>
        </authorList>
    </citation>
    <scope>NUCLEOTIDE SEQUENCE [LARGE SCALE GENOMIC DNA]</scope>
    <source>
        <strain evidence="7">DMR45628</strain>
    </source>
</reference>
<sequence length="79" mass="9236">MQCYAVGLESGEGRPFKCDKCGKEYRHKANLNRHRRYECAVGNMVKKYKCKDCDCSYVWRTSLNRHINTATEAKLNGYH</sequence>
<proteinExistence type="predicted"/>
<evidence type="ECO:0000259" key="6">
    <source>
        <dbReference type="PROSITE" id="PS50157"/>
    </source>
</evidence>
<evidence type="ECO:0000313" key="7">
    <source>
        <dbReference type="EMBL" id="KAK9730017.1"/>
    </source>
</evidence>
<dbReference type="PANTHER" id="PTHR24379">
    <property type="entry name" value="KRAB AND ZINC FINGER DOMAIN-CONTAINING"/>
    <property type="match status" value="1"/>
</dbReference>
<dbReference type="InterPro" id="IPR036236">
    <property type="entry name" value="Znf_C2H2_sf"/>
</dbReference>
<dbReference type="SUPFAM" id="SSF57667">
    <property type="entry name" value="beta-beta-alpha zinc fingers"/>
    <property type="match status" value="1"/>
</dbReference>
<feature type="domain" description="C2H2-type" evidence="6">
    <location>
        <begin position="16"/>
        <end position="36"/>
    </location>
</feature>
<dbReference type="Pfam" id="PF00096">
    <property type="entry name" value="zf-C2H2"/>
    <property type="match status" value="2"/>
</dbReference>
<keyword evidence="3 5" id="KW-0863">Zinc-finger</keyword>
<dbReference type="EMBL" id="JASPKY010000154">
    <property type="protein sequence ID" value="KAK9730017.1"/>
    <property type="molecule type" value="Genomic_DNA"/>
</dbReference>
<gene>
    <name evidence="7" type="ORF">QE152_g15556</name>
</gene>
<name>A0AAW1L837_POPJA</name>
<evidence type="ECO:0000313" key="8">
    <source>
        <dbReference type="Proteomes" id="UP001458880"/>
    </source>
</evidence>
<dbReference type="AlphaFoldDB" id="A0AAW1L837"/>
<evidence type="ECO:0000256" key="2">
    <source>
        <dbReference type="ARBA" id="ARBA00022737"/>
    </source>
</evidence>
<accession>A0AAW1L837</accession>
<dbReference type="Proteomes" id="UP001458880">
    <property type="component" value="Unassembled WGS sequence"/>
</dbReference>
<dbReference type="PANTHER" id="PTHR24379:SF121">
    <property type="entry name" value="C2H2-TYPE DOMAIN-CONTAINING PROTEIN"/>
    <property type="match status" value="1"/>
</dbReference>
<keyword evidence="4" id="KW-0862">Zinc</keyword>
<feature type="domain" description="C2H2-type" evidence="6">
    <location>
        <begin position="48"/>
        <end position="75"/>
    </location>
</feature>
<dbReference type="InterPro" id="IPR013087">
    <property type="entry name" value="Znf_C2H2_type"/>
</dbReference>
<evidence type="ECO:0000256" key="4">
    <source>
        <dbReference type="ARBA" id="ARBA00022833"/>
    </source>
</evidence>
<protein>
    <submittedName>
        <fullName evidence="7">Zinc finger, C2H2 type</fullName>
    </submittedName>
</protein>
<dbReference type="PROSITE" id="PS50157">
    <property type="entry name" value="ZINC_FINGER_C2H2_2"/>
    <property type="match status" value="2"/>
</dbReference>
<organism evidence="7 8">
    <name type="scientific">Popillia japonica</name>
    <name type="common">Japanese beetle</name>
    <dbReference type="NCBI Taxonomy" id="7064"/>
    <lineage>
        <taxon>Eukaryota</taxon>
        <taxon>Metazoa</taxon>
        <taxon>Ecdysozoa</taxon>
        <taxon>Arthropoda</taxon>
        <taxon>Hexapoda</taxon>
        <taxon>Insecta</taxon>
        <taxon>Pterygota</taxon>
        <taxon>Neoptera</taxon>
        <taxon>Endopterygota</taxon>
        <taxon>Coleoptera</taxon>
        <taxon>Polyphaga</taxon>
        <taxon>Scarabaeiformia</taxon>
        <taxon>Scarabaeidae</taxon>
        <taxon>Rutelinae</taxon>
        <taxon>Popillia</taxon>
    </lineage>
</organism>
<keyword evidence="2" id="KW-0677">Repeat</keyword>
<evidence type="ECO:0000256" key="3">
    <source>
        <dbReference type="ARBA" id="ARBA00022771"/>
    </source>
</evidence>
<keyword evidence="1" id="KW-0479">Metal-binding</keyword>
<evidence type="ECO:0000256" key="1">
    <source>
        <dbReference type="ARBA" id="ARBA00022723"/>
    </source>
</evidence>
<evidence type="ECO:0000256" key="5">
    <source>
        <dbReference type="PROSITE-ProRule" id="PRU00042"/>
    </source>
</evidence>
<keyword evidence="8" id="KW-1185">Reference proteome</keyword>
<dbReference type="GO" id="GO:0008270">
    <property type="term" value="F:zinc ion binding"/>
    <property type="evidence" value="ECO:0007669"/>
    <property type="project" value="UniProtKB-KW"/>
</dbReference>
<dbReference type="FunFam" id="3.30.160.60:FF:000086">
    <property type="entry name" value="transcription factor E4F1 isoform X1"/>
    <property type="match status" value="1"/>
</dbReference>
<dbReference type="Gene3D" id="3.30.160.60">
    <property type="entry name" value="Classic Zinc Finger"/>
    <property type="match status" value="2"/>
</dbReference>
<comment type="caution">
    <text evidence="7">The sequence shown here is derived from an EMBL/GenBank/DDBJ whole genome shotgun (WGS) entry which is preliminary data.</text>
</comment>